<dbReference type="InterPro" id="IPR036291">
    <property type="entry name" value="NAD(P)-bd_dom_sf"/>
</dbReference>
<dbReference type="InterPro" id="IPR050721">
    <property type="entry name" value="Trk_Ktr_HKT_K-transport"/>
</dbReference>
<dbReference type="InterPro" id="IPR003148">
    <property type="entry name" value="RCK_N"/>
</dbReference>
<dbReference type="Proteomes" id="UP000006054">
    <property type="component" value="Chromosome"/>
</dbReference>
<sequence>MADKFAVIGLGHFGYAVARNLAARGAEVLAIDRDIERVESIKDDVAYAVALDATDIKALSSQNVADMDAVLVAIGENIEGLLLTTVQLLELGVKRIIARAMADQQRLILEKLGVKEILSPEDEVGKLVAEKLLNPNMKAFLPLPDNFSIVEIQAPRRIVNRKVGQVRFTDNYALDLITIKRVYEEYHDGRKFFAEHLINRPTDDIAIEQSDVLIVLGKSTDVEKFVELNR</sequence>
<dbReference type="KEGG" id="fli:Fleli_3850"/>
<dbReference type="STRING" id="880071.Fleli_3850"/>
<dbReference type="Gene3D" id="3.40.50.720">
    <property type="entry name" value="NAD(P)-binding Rossmann-like Domain"/>
    <property type="match status" value="1"/>
</dbReference>
<dbReference type="InterPro" id="IPR036721">
    <property type="entry name" value="RCK_C_sf"/>
</dbReference>
<dbReference type="OrthoDB" id="9776294at2"/>
<dbReference type="PANTHER" id="PTHR43833">
    <property type="entry name" value="POTASSIUM CHANNEL PROTEIN 2-RELATED-RELATED"/>
    <property type="match status" value="1"/>
</dbReference>
<gene>
    <name evidence="2" type="ordered locus">Fleli_3850</name>
</gene>
<dbReference type="Gene3D" id="3.30.70.1450">
    <property type="entry name" value="Regulator of K+ conductance, C-terminal domain"/>
    <property type="match status" value="1"/>
</dbReference>
<keyword evidence="3" id="KW-1185">Reference proteome</keyword>
<dbReference type="EMBL" id="CP003345">
    <property type="protein sequence ID" value="AFM06155.1"/>
    <property type="molecule type" value="Genomic_DNA"/>
</dbReference>
<dbReference type="eggNOG" id="COG0569">
    <property type="taxonomic scope" value="Bacteria"/>
</dbReference>
<accession>I4AQC0</accession>
<dbReference type="Pfam" id="PF02254">
    <property type="entry name" value="TrkA_N"/>
    <property type="match status" value="1"/>
</dbReference>
<dbReference type="RefSeq" id="WP_014799578.1">
    <property type="nucleotide sequence ID" value="NC_018018.1"/>
</dbReference>
<dbReference type="PROSITE" id="PS51201">
    <property type="entry name" value="RCK_N"/>
    <property type="match status" value="1"/>
</dbReference>
<proteinExistence type="predicted"/>
<evidence type="ECO:0000259" key="1">
    <source>
        <dbReference type="PROSITE" id="PS51201"/>
    </source>
</evidence>
<organism evidence="2 3">
    <name type="scientific">Bernardetia litoralis (strain ATCC 23117 / DSM 6794 / NBRC 15988 / NCIMB 1366 / Fx l1 / Sio-4)</name>
    <name type="common">Flexibacter litoralis</name>
    <dbReference type="NCBI Taxonomy" id="880071"/>
    <lineage>
        <taxon>Bacteria</taxon>
        <taxon>Pseudomonadati</taxon>
        <taxon>Bacteroidota</taxon>
        <taxon>Cytophagia</taxon>
        <taxon>Cytophagales</taxon>
        <taxon>Bernardetiaceae</taxon>
        <taxon>Bernardetia</taxon>
    </lineage>
</organism>
<dbReference type="HOGENOM" id="CLU_046525_3_2_10"/>
<dbReference type="SUPFAM" id="SSF51735">
    <property type="entry name" value="NAD(P)-binding Rossmann-fold domains"/>
    <property type="match status" value="1"/>
</dbReference>
<name>I4AQC0_BERLS</name>
<evidence type="ECO:0000313" key="3">
    <source>
        <dbReference type="Proteomes" id="UP000006054"/>
    </source>
</evidence>
<dbReference type="GO" id="GO:0006813">
    <property type="term" value="P:potassium ion transport"/>
    <property type="evidence" value="ECO:0007669"/>
    <property type="project" value="InterPro"/>
</dbReference>
<evidence type="ECO:0000313" key="2">
    <source>
        <dbReference type="EMBL" id="AFM06155.1"/>
    </source>
</evidence>
<reference evidence="3" key="1">
    <citation type="submission" date="2012-06" db="EMBL/GenBank/DDBJ databases">
        <title>The complete genome of Flexibacter litoralis DSM 6794.</title>
        <authorList>
            <person name="Lucas S."/>
            <person name="Copeland A."/>
            <person name="Lapidus A."/>
            <person name="Glavina del Rio T."/>
            <person name="Dalin E."/>
            <person name="Tice H."/>
            <person name="Bruce D."/>
            <person name="Goodwin L."/>
            <person name="Pitluck S."/>
            <person name="Peters L."/>
            <person name="Ovchinnikova G."/>
            <person name="Lu M."/>
            <person name="Kyrpides N."/>
            <person name="Mavromatis K."/>
            <person name="Ivanova N."/>
            <person name="Brettin T."/>
            <person name="Detter J.C."/>
            <person name="Han C."/>
            <person name="Larimer F."/>
            <person name="Land M."/>
            <person name="Hauser L."/>
            <person name="Markowitz V."/>
            <person name="Cheng J.-F."/>
            <person name="Hugenholtz P."/>
            <person name="Woyke T."/>
            <person name="Wu D."/>
            <person name="Spring S."/>
            <person name="Lang E."/>
            <person name="Kopitz M."/>
            <person name="Brambilla E."/>
            <person name="Klenk H.-P."/>
            <person name="Eisen J.A."/>
        </authorList>
    </citation>
    <scope>NUCLEOTIDE SEQUENCE [LARGE SCALE GENOMIC DNA]</scope>
    <source>
        <strain evidence="3">ATCC 23117 / DSM 6794 / NBRC 15988 / NCIMB 1366 / Sio-4</strain>
    </source>
</reference>
<feature type="domain" description="RCK N-terminal" evidence="1">
    <location>
        <begin position="2"/>
        <end position="124"/>
    </location>
</feature>
<dbReference type="SUPFAM" id="SSF116726">
    <property type="entry name" value="TrkA C-terminal domain-like"/>
    <property type="match status" value="1"/>
</dbReference>
<dbReference type="PANTHER" id="PTHR43833:SF7">
    <property type="entry name" value="KTR SYSTEM POTASSIUM UPTAKE PROTEIN C"/>
    <property type="match status" value="1"/>
</dbReference>
<dbReference type="AlphaFoldDB" id="I4AQC0"/>
<protein>
    <submittedName>
        <fullName evidence="2">K+ transport system, NAD-binding component</fullName>
    </submittedName>
</protein>